<reference evidence="2 3" key="1">
    <citation type="journal article" date="2019" name="Microorganisms">
        <title>Paenibacillus lutrae sp. nov., A Chitinolytic Species Isolated from A River Otter in Castril Natural Park, Granada, Spain.</title>
        <authorList>
            <person name="Rodriguez M."/>
            <person name="Reina J.C."/>
            <person name="Bejar V."/>
            <person name="Llamas I."/>
        </authorList>
    </citation>
    <scope>NUCLEOTIDE SEQUENCE [LARGE SCALE GENOMIC DNA]</scope>
    <source>
        <strain evidence="2 3">N10</strain>
    </source>
</reference>
<accession>A0A7X3JXM3</accession>
<dbReference type="AlphaFoldDB" id="A0A7X3JXM3"/>
<sequence>MPLSVIQRSAAKILAVTLAASCLFPALGHAAVVGAKEDPAPIVSSVEKFNKNWSKWIMQHAYSLTSIQPEKMVNGAIPSSKFQDLTFLKPLLLDKKLVYLGENTHGAAEYNLSKTRLIQYLHQELGYEVLAFESGMGDAAAAYASAKKITPEQLMKNSIFGVWWTQETLPLFAYIQESLSTDRPLILAGFDMQIQSPYSAFMKEWISGKDSKRAEAFVKADQELGEWGLGTDEKGYAKAKPELLKTYEEMKVFLTRNAESLQAAYPDNPYLLKIAERVMDNRIQVVNQYTEASIRSNISLEKQDLEPFLETMRQRDKMMADNLTWLSEKLYPDKKIIVWGHNVHIRKNNAKIMNSPYSGLKLMGDLMPERLKKQSYVIGLYMYQGKAANNVGDAYEVVKPEAGSLEHILHESGHAYTFVDMKYRKDRPGTSWMYLPRVSLDWGIMPESFIPRQQYDGLLLIDTVKPPAYIRISK</sequence>
<dbReference type="OrthoDB" id="9810066at2"/>
<dbReference type="Gene3D" id="3.40.1660.10">
    <property type="entry name" value="EreA-like (biosynthetic domain)"/>
    <property type="match status" value="2"/>
</dbReference>
<dbReference type="Proteomes" id="UP000490800">
    <property type="component" value="Unassembled WGS sequence"/>
</dbReference>
<dbReference type="PANTHER" id="PTHR31299:SF0">
    <property type="entry name" value="ESTERASE, PUTATIVE (AFU_ORTHOLOGUE AFUA_1G05850)-RELATED"/>
    <property type="match status" value="1"/>
</dbReference>
<feature type="chain" id="PRO_5039675058" evidence="1">
    <location>
        <begin position="31"/>
        <end position="474"/>
    </location>
</feature>
<dbReference type="SUPFAM" id="SSF159501">
    <property type="entry name" value="EreA/ChaN-like"/>
    <property type="match status" value="1"/>
</dbReference>
<comment type="caution">
    <text evidence="2">The sequence shown here is derived from an EMBL/GenBank/DDBJ whole genome shotgun (WGS) entry which is preliminary data.</text>
</comment>
<keyword evidence="3" id="KW-1185">Reference proteome</keyword>
<dbReference type="InterPro" id="IPR052036">
    <property type="entry name" value="Hydrolase/PRTase-associated"/>
</dbReference>
<feature type="signal peptide" evidence="1">
    <location>
        <begin position="1"/>
        <end position="30"/>
    </location>
</feature>
<dbReference type="PANTHER" id="PTHR31299">
    <property type="entry name" value="ESTERASE, PUTATIVE (AFU_ORTHOLOGUE AFUA_1G05850)-RELATED"/>
    <property type="match status" value="1"/>
</dbReference>
<name>A0A7X3JXM3_9BACL</name>
<organism evidence="2 3">
    <name type="scientific">Paenibacillus lutrae</name>
    <dbReference type="NCBI Taxonomy" id="2078573"/>
    <lineage>
        <taxon>Bacteria</taxon>
        <taxon>Bacillati</taxon>
        <taxon>Bacillota</taxon>
        <taxon>Bacilli</taxon>
        <taxon>Bacillales</taxon>
        <taxon>Paenibacillaceae</taxon>
        <taxon>Paenibacillus</taxon>
    </lineage>
</organism>
<evidence type="ECO:0000313" key="3">
    <source>
        <dbReference type="Proteomes" id="UP000490800"/>
    </source>
</evidence>
<dbReference type="Pfam" id="PF05139">
    <property type="entry name" value="Erythro_esteras"/>
    <property type="match status" value="1"/>
</dbReference>
<protein>
    <submittedName>
        <fullName evidence="2">Erythromycin esterase</fullName>
    </submittedName>
</protein>
<evidence type="ECO:0000313" key="2">
    <source>
        <dbReference type="EMBL" id="MVO98040.1"/>
    </source>
</evidence>
<dbReference type="GO" id="GO:0046677">
    <property type="term" value="P:response to antibiotic"/>
    <property type="evidence" value="ECO:0007669"/>
    <property type="project" value="InterPro"/>
</dbReference>
<dbReference type="EMBL" id="RHLK01000001">
    <property type="protein sequence ID" value="MVO98040.1"/>
    <property type="molecule type" value="Genomic_DNA"/>
</dbReference>
<proteinExistence type="predicted"/>
<evidence type="ECO:0000256" key="1">
    <source>
        <dbReference type="SAM" id="SignalP"/>
    </source>
</evidence>
<dbReference type="CDD" id="cd14728">
    <property type="entry name" value="Ere-like"/>
    <property type="match status" value="1"/>
</dbReference>
<gene>
    <name evidence="2" type="ORF">EDM21_00530</name>
</gene>
<keyword evidence="1" id="KW-0732">Signal</keyword>
<dbReference type="InterPro" id="IPR007815">
    <property type="entry name" value="Emycin_Estase"/>
</dbReference>